<dbReference type="GO" id="GO:0009055">
    <property type="term" value="F:electron transfer activity"/>
    <property type="evidence" value="ECO:0007669"/>
    <property type="project" value="TreeGrafter"/>
</dbReference>
<dbReference type="GO" id="GO:0020037">
    <property type="term" value="F:heme binding"/>
    <property type="evidence" value="ECO:0007669"/>
    <property type="project" value="InterPro"/>
</dbReference>
<dbReference type="UniPathway" id="UPA00223"/>
<dbReference type="NCBIfam" id="TIGR02968">
    <property type="entry name" value="succ_dehyd_anc"/>
    <property type="match status" value="1"/>
</dbReference>
<dbReference type="InterPro" id="IPR000701">
    <property type="entry name" value="SuccDH_FuR_B_TM-su"/>
</dbReference>
<keyword evidence="7" id="KW-1003">Cell membrane</keyword>
<keyword evidence="11 17" id="KW-0812">Transmembrane</keyword>
<keyword evidence="12" id="KW-0479">Metal-binding</keyword>
<evidence type="ECO:0000256" key="15">
    <source>
        <dbReference type="ARBA" id="ARBA00023004"/>
    </source>
</evidence>
<dbReference type="GO" id="GO:0017004">
    <property type="term" value="P:cytochrome complex assembly"/>
    <property type="evidence" value="ECO:0007669"/>
    <property type="project" value="TreeGrafter"/>
</dbReference>
<evidence type="ECO:0000256" key="9">
    <source>
        <dbReference type="ARBA" id="ARBA00022532"/>
    </source>
</evidence>
<comment type="pathway">
    <text evidence="4">Carbohydrate metabolism; tricarboxylic acid cycle.</text>
</comment>
<comment type="function">
    <text evidence="2">Membrane-anchoring subunit of succinate dehydrogenase (SDH).</text>
</comment>
<evidence type="ECO:0000256" key="12">
    <source>
        <dbReference type="ARBA" id="ARBA00022723"/>
    </source>
</evidence>
<name>A0A7C0WSZ6_9BACT</name>
<gene>
    <name evidence="18" type="primary">sdhD</name>
    <name evidence="18" type="ORF">ENG14_06975</name>
</gene>
<proteinExistence type="predicted"/>
<comment type="subcellular location">
    <subcellularLocation>
        <location evidence="3">Cell inner membrane</location>
        <topology evidence="3">Multi-pass membrane protein</topology>
    </subcellularLocation>
</comment>
<comment type="cofactor">
    <cofactor evidence="1">
        <name>heme</name>
        <dbReference type="ChEBI" id="CHEBI:30413"/>
    </cofactor>
</comment>
<dbReference type="PANTHER" id="PTHR38689:SF1">
    <property type="entry name" value="SUCCINATE DEHYDROGENASE HYDROPHOBIC MEMBRANE ANCHOR SUBUNIT"/>
    <property type="match status" value="1"/>
</dbReference>
<dbReference type="Gene3D" id="1.20.1300.10">
    <property type="entry name" value="Fumarate reductase/succinate dehydrogenase, transmembrane subunit"/>
    <property type="match status" value="1"/>
</dbReference>
<evidence type="ECO:0000256" key="7">
    <source>
        <dbReference type="ARBA" id="ARBA00022475"/>
    </source>
</evidence>
<sequence>MLGKYFGPGRSGAFDWYFQRISGAFLVFGLFLHFAVLHFFTEPPLTYDKVMARLSSPLWKAFDILFLVFAVYHAMNGFKLIIDDYIHSSAMRAFAIGLLWVVSLAFFVMGFLTIISL</sequence>
<dbReference type="GO" id="GO:0006099">
    <property type="term" value="P:tricarboxylic acid cycle"/>
    <property type="evidence" value="ECO:0007669"/>
    <property type="project" value="UniProtKB-UniPathway"/>
</dbReference>
<evidence type="ECO:0000256" key="6">
    <source>
        <dbReference type="ARBA" id="ARBA00022448"/>
    </source>
</evidence>
<keyword evidence="9" id="KW-0816">Tricarboxylic acid cycle</keyword>
<keyword evidence="8" id="KW-0997">Cell inner membrane</keyword>
<dbReference type="GO" id="GO:0005886">
    <property type="term" value="C:plasma membrane"/>
    <property type="evidence" value="ECO:0007669"/>
    <property type="project" value="UniProtKB-SubCell"/>
</dbReference>
<evidence type="ECO:0000256" key="10">
    <source>
        <dbReference type="ARBA" id="ARBA00022617"/>
    </source>
</evidence>
<keyword evidence="14 17" id="KW-1133">Transmembrane helix</keyword>
<evidence type="ECO:0000256" key="11">
    <source>
        <dbReference type="ARBA" id="ARBA00022692"/>
    </source>
</evidence>
<evidence type="ECO:0000256" key="16">
    <source>
        <dbReference type="ARBA" id="ARBA00023136"/>
    </source>
</evidence>
<protein>
    <recommendedName>
        <fullName evidence="5">Succinate dehydrogenase hydrophobic membrane anchor subunit</fullName>
    </recommendedName>
</protein>
<dbReference type="AlphaFoldDB" id="A0A7C0WSZ6"/>
<dbReference type="InterPro" id="IPR034804">
    <property type="entry name" value="SQR/QFR_C/D"/>
</dbReference>
<reference evidence="18" key="1">
    <citation type="journal article" date="2020" name="mSystems">
        <title>Genome- and Community-Level Interaction Insights into Carbon Utilization and Element Cycling Functions of Hydrothermarchaeota in Hydrothermal Sediment.</title>
        <authorList>
            <person name="Zhou Z."/>
            <person name="Liu Y."/>
            <person name="Xu W."/>
            <person name="Pan J."/>
            <person name="Luo Z.H."/>
            <person name="Li M."/>
        </authorList>
    </citation>
    <scope>NUCLEOTIDE SEQUENCE [LARGE SCALE GENOMIC DNA]</scope>
    <source>
        <strain evidence="18">HyVt-19</strain>
    </source>
</reference>
<evidence type="ECO:0000256" key="3">
    <source>
        <dbReference type="ARBA" id="ARBA00004429"/>
    </source>
</evidence>
<evidence type="ECO:0000256" key="2">
    <source>
        <dbReference type="ARBA" id="ARBA00004050"/>
    </source>
</evidence>
<dbReference type="EMBL" id="DQZW01000331">
    <property type="protein sequence ID" value="HDL90629.1"/>
    <property type="molecule type" value="Genomic_DNA"/>
</dbReference>
<feature type="transmembrane region" description="Helical" evidence="17">
    <location>
        <begin position="94"/>
        <end position="115"/>
    </location>
</feature>
<evidence type="ECO:0000256" key="5">
    <source>
        <dbReference type="ARBA" id="ARBA00019425"/>
    </source>
</evidence>
<dbReference type="Proteomes" id="UP000886355">
    <property type="component" value="Unassembled WGS sequence"/>
</dbReference>
<evidence type="ECO:0000256" key="14">
    <source>
        <dbReference type="ARBA" id="ARBA00022989"/>
    </source>
</evidence>
<dbReference type="InterPro" id="IPR014312">
    <property type="entry name" value="Succ_DH_anchor"/>
</dbReference>
<dbReference type="GO" id="GO:0046872">
    <property type="term" value="F:metal ion binding"/>
    <property type="evidence" value="ECO:0007669"/>
    <property type="project" value="UniProtKB-KW"/>
</dbReference>
<evidence type="ECO:0000256" key="1">
    <source>
        <dbReference type="ARBA" id="ARBA00001971"/>
    </source>
</evidence>
<evidence type="ECO:0000256" key="17">
    <source>
        <dbReference type="SAM" id="Phobius"/>
    </source>
</evidence>
<dbReference type="SUPFAM" id="SSF81343">
    <property type="entry name" value="Fumarate reductase respiratory complex transmembrane subunits"/>
    <property type="match status" value="1"/>
</dbReference>
<evidence type="ECO:0000313" key="18">
    <source>
        <dbReference type="EMBL" id="HDL90629.1"/>
    </source>
</evidence>
<dbReference type="PANTHER" id="PTHR38689">
    <property type="entry name" value="SUCCINATE DEHYDROGENASE HYDROPHOBIC MEMBRANE ANCHOR SUBUNIT"/>
    <property type="match status" value="1"/>
</dbReference>
<dbReference type="Pfam" id="PF01127">
    <property type="entry name" value="Sdh_cyt"/>
    <property type="match status" value="1"/>
</dbReference>
<comment type="caution">
    <text evidence="18">The sequence shown here is derived from an EMBL/GenBank/DDBJ whole genome shotgun (WGS) entry which is preliminary data.</text>
</comment>
<feature type="transmembrane region" description="Helical" evidence="17">
    <location>
        <begin position="61"/>
        <end position="82"/>
    </location>
</feature>
<keyword evidence="6" id="KW-0813">Transport</keyword>
<feature type="transmembrane region" description="Helical" evidence="17">
    <location>
        <begin position="21"/>
        <end position="41"/>
    </location>
</feature>
<accession>A0A7C0WSZ6</accession>
<keyword evidence="16 17" id="KW-0472">Membrane</keyword>
<keyword evidence="10" id="KW-0349">Heme</keyword>
<evidence type="ECO:0000256" key="4">
    <source>
        <dbReference type="ARBA" id="ARBA00005163"/>
    </source>
</evidence>
<organism evidence="18">
    <name type="scientific">Thermodesulforhabdus norvegica</name>
    <dbReference type="NCBI Taxonomy" id="39841"/>
    <lineage>
        <taxon>Bacteria</taxon>
        <taxon>Pseudomonadati</taxon>
        <taxon>Thermodesulfobacteriota</taxon>
        <taxon>Syntrophobacteria</taxon>
        <taxon>Syntrophobacterales</taxon>
        <taxon>Thermodesulforhabdaceae</taxon>
        <taxon>Thermodesulforhabdus</taxon>
    </lineage>
</organism>
<evidence type="ECO:0000256" key="13">
    <source>
        <dbReference type="ARBA" id="ARBA00022982"/>
    </source>
</evidence>
<evidence type="ECO:0000256" key="8">
    <source>
        <dbReference type="ARBA" id="ARBA00022519"/>
    </source>
</evidence>
<keyword evidence="15" id="KW-0408">Iron</keyword>
<keyword evidence="13" id="KW-0249">Electron transport</keyword>